<comment type="caution">
    <text evidence="1">The sequence shown here is derived from an EMBL/GenBank/DDBJ whole genome shotgun (WGS) entry which is preliminary data.</text>
</comment>
<dbReference type="Proteomes" id="UP000237246">
    <property type="component" value="Unassembled WGS sequence"/>
</dbReference>
<proteinExistence type="predicted"/>
<evidence type="ECO:0000313" key="1">
    <source>
        <dbReference type="EMBL" id="POI26456.1"/>
    </source>
</evidence>
<sequence length="71" mass="8472">MRYIKHRKSTGLQKAINPLTSLPVMEVGRGYYLLIAECSCVYEVDTVRQKDFHQSTWKKDRRVHKRHHSDE</sequence>
<keyword evidence="2" id="KW-1185">Reference proteome</keyword>
<reference evidence="1 2" key="1">
    <citation type="submission" date="2018-01" db="EMBL/GenBank/DDBJ databases">
        <title>Comparison of the Chinese Bamboo Partridge and Red Junglefowl genome sequences highlights the importance of demography in genome evolution.</title>
        <authorList>
            <person name="Tiley G.P."/>
            <person name="Kimball R.T."/>
            <person name="Braun E.L."/>
            <person name="Burleigh J.G."/>
        </authorList>
    </citation>
    <scope>NUCLEOTIDE SEQUENCE [LARGE SCALE GENOMIC DNA]</scope>
    <source>
        <strain evidence="1">RTK389</strain>
        <tissue evidence="1">Blood</tissue>
    </source>
</reference>
<protein>
    <submittedName>
        <fullName evidence="1">Uncharacterized protein</fullName>
    </submittedName>
</protein>
<accession>A0A2P4SQR5</accession>
<organism evidence="1 2">
    <name type="scientific">Bambusicola thoracicus</name>
    <name type="common">Chinese bamboo-partridge</name>
    <name type="synonym">Perdix thoracica</name>
    <dbReference type="NCBI Taxonomy" id="9083"/>
    <lineage>
        <taxon>Eukaryota</taxon>
        <taxon>Metazoa</taxon>
        <taxon>Chordata</taxon>
        <taxon>Craniata</taxon>
        <taxon>Vertebrata</taxon>
        <taxon>Euteleostomi</taxon>
        <taxon>Archelosauria</taxon>
        <taxon>Archosauria</taxon>
        <taxon>Dinosauria</taxon>
        <taxon>Saurischia</taxon>
        <taxon>Theropoda</taxon>
        <taxon>Coelurosauria</taxon>
        <taxon>Aves</taxon>
        <taxon>Neognathae</taxon>
        <taxon>Galloanserae</taxon>
        <taxon>Galliformes</taxon>
        <taxon>Phasianidae</taxon>
        <taxon>Perdicinae</taxon>
        <taxon>Bambusicola</taxon>
    </lineage>
</organism>
<evidence type="ECO:0000313" key="2">
    <source>
        <dbReference type="Proteomes" id="UP000237246"/>
    </source>
</evidence>
<dbReference type="EMBL" id="PPHD01028613">
    <property type="protein sequence ID" value="POI26456.1"/>
    <property type="molecule type" value="Genomic_DNA"/>
</dbReference>
<dbReference type="AlphaFoldDB" id="A0A2P4SQR5"/>
<name>A0A2P4SQR5_BAMTH</name>
<gene>
    <name evidence="1" type="ORF">CIB84_009793</name>
</gene>